<evidence type="ECO:0000313" key="1">
    <source>
        <dbReference type="EMBL" id="QJI52996.1"/>
    </source>
</evidence>
<organism evidence="1 2">
    <name type="scientific">Xanthomonas phage FoX4</name>
    <dbReference type="NCBI Taxonomy" id="2723900"/>
    <lineage>
        <taxon>Viruses</taxon>
        <taxon>Duplodnaviria</taxon>
        <taxon>Heunggongvirae</taxon>
        <taxon>Uroviricota</taxon>
        <taxon>Caudoviricetes</taxon>
        <taxon>Foxquatrovirus</taxon>
        <taxon>Foxquatrovirus fox4</taxon>
    </lineage>
</organism>
<dbReference type="Proteomes" id="UP000671952">
    <property type="component" value="Segment"/>
</dbReference>
<keyword evidence="2" id="KW-1185">Reference proteome</keyword>
<gene>
    <name evidence="1" type="ORF">XccvBFoX4_gp42c</name>
</gene>
<dbReference type="EMBL" id="MT161385">
    <property type="protein sequence ID" value="QJI52996.1"/>
    <property type="molecule type" value="Genomic_DNA"/>
</dbReference>
<name>A0A858XBG9_9CAUD</name>
<evidence type="ECO:0000313" key="2">
    <source>
        <dbReference type="Proteomes" id="UP000671952"/>
    </source>
</evidence>
<protein>
    <submittedName>
        <fullName evidence="1">Uncharacterized protein</fullName>
    </submittedName>
</protein>
<accession>A0A858XBG9</accession>
<proteinExistence type="predicted"/>
<sequence length="315" mass="33826">MVASMRMRPEMLAKKRGAAMWSILWVDGWFDADHSRGGGQGEANGQGDGVRVFGCILGEHAVLAKEDGLVRFPVPGGFGDGRVVEDVDTLALRRGAGGDANDVVRDQRAIVGVHDLRLSSAAYGAMAAQGLPCDLLDQRAAWRTRWAFLARDTLPQIAHQHDLLAGVPAVARLLVAHEEDDRELATAAELYGDLAHAGVAETAARTRRRRVGVEETLPLGSLKRKSQVYSLPMTRSCVIEDGISAMKTGVFSTNTGCRSYTSTLAESRSCALISHRLKSSLPAMSVPQSSVILTRPFNGTLSPCFTVIGVFILDS</sequence>
<reference evidence="1" key="1">
    <citation type="submission" date="2020-03" db="EMBL/GenBank/DDBJ databases">
        <title>Development of an integrated pest management strategy to control Xanthomonas campestris pv. campestris by using bacteriophages.</title>
        <authorList>
            <person name="Holtappels D."/>
            <person name="Rombouts S."/>
            <person name="Lavigne R."/>
            <person name="Wagemans J."/>
        </authorList>
    </citation>
    <scope>NUCLEOTIDE SEQUENCE</scope>
</reference>